<dbReference type="PIRSF" id="PIRSF020269">
    <property type="entry name" value="DUF1121"/>
    <property type="match status" value="1"/>
</dbReference>
<dbReference type="Proteomes" id="UP000294830">
    <property type="component" value="Unassembled WGS sequence"/>
</dbReference>
<dbReference type="InterPro" id="IPR003741">
    <property type="entry name" value="LUD_dom"/>
</dbReference>
<dbReference type="PANTHER" id="PTHR36179">
    <property type="entry name" value="LUD_DOM DOMAIN-CONTAINING PROTEIN"/>
    <property type="match status" value="1"/>
</dbReference>
<feature type="domain" description="LUD" evidence="1">
    <location>
        <begin position="15"/>
        <end position="211"/>
    </location>
</feature>
<gene>
    <name evidence="2" type="ORF">CLV25_104174</name>
</gene>
<accession>A0A4R2EZR9</accession>
<comment type="caution">
    <text evidence="2">The sequence shown here is derived from an EMBL/GenBank/DDBJ whole genome shotgun (WGS) entry which is preliminary data.</text>
</comment>
<keyword evidence="3" id="KW-1185">Reference proteome</keyword>
<dbReference type="Pfam" id="PF02589">
    <property type="entry name" value="LUD_dom"/>
    <property type="match status" value="1"/>
</dbReference>
<proteinExistence type="predicted"/>
<evidence type="ECO:0000259" key="1">
    <source>
        <dbReference type="Pfam" id="PF02589"/>
    </source>
</evidence>
<evidence type="ECO:0000313" key="2">
    <source>
        <dbReference type="EMBL" id="TCN70219.1"/>
    </source>
</evidence>
<protein>
    <submittedName>
        <fullName evidence="2">YkgG family uncharacterized protein</fullName>
    </submittedName>
</protein>
<dbReference type="SUPFAM" id="SSF100950">
    <property type="entry name" value="NagB/RpiA/CoA transferase-like"/>
    <property type="match status" value="1"/>
</dbReference>
<reference evidence="2 3" key="1">
    <citation type="submission" date="2019-03" db="EMBL/GenBank/DDBJ databases">
        <title>Genomic Encyclopedia of Archaeal and Bacterial Type Strains, Phase II (KMG-II): from individual species to whole genera.</title>
        <authorList>
            <person name="Goeker M."/>
        </authorList>
    </citation>
    <scope>NUCLEOTIDE SEQUENCE [LARGE SCALE GENOMIC DNA]</scope>
    <source>
        <strain evidence="2 3">RL-C</strain>
    </source>
</reference>
<dbReference type="InterPro" id="IPR024185">
    <property type="entry name" value="FTHF_cligase-like_sf"/>
</dbReference>
<organism evidence="2 3">
    <name type="scientific">Acetobacteroides hydrogenigenes</name>
    <dbReference type="NCBI Taxonomy" id="979970"/>
    <lineage>
        <taxon>Bacteria</taxon>
        <taxon>Pseudomonadati</taxon>
        <taxon>Bacteroidota</taxon>
        <taxon>Bacteroidia</taxon>
        <taxon>Bacteroidales</taxon>
        <taxon>Rikenellaceae</taxon>
        <taxon>Acetobacteroides</taxon>
    </lineage>
</organism>
<dbReference type="RefSeq" id="WP_131838772.1">
    <property type="nucleotide sequence ID" value="NZ_SLWB01000004.1"/>
</dbReference>
<dbReference type="EMBL" id="SLWB01000004">
    <property type="protein sequence ID" value="TCN70219.1"/>
    <property type="molecule type" value="Genomic_DNA"/>
</dbReference>
<sequence>MGNFFEQFWGTKLRTAAKAFEKNGFDVTICQTVDEARLQILQIIEQEQPKVVSMGDSMSLRKTGVLKDVMAMEGIRFINGFDKEKTREERMALRREALMCDLFMTGVNAMTAKGQLVWLDMIGNRIAPVAFGPKTVVIVVGRNKLTPNLDEAMSRIRSYAAPLNAIKHTDFKTPCQTTATCHDCSSPDRICNSWLIMEKSFPVKRVKLILVDEDLGL</sequence>
<dbReference type="InterPro" id="IPR009501">
    <property type="entry name" value="UCP020269"/>
</dbReference>
<evidence type="ECO:0000313" key="3">
    <source>
        <dbReference type="Proteomes" id="UP000294830"/>
    </source>
</evidence>
<name>A0A4R2EZR9_9BACT</name>
<dbReference type="Gene3D" id="3.40.50.10420">
    <property type="entry name" value="NagB/RpiA/CoA transferase-like"/>
    <property type="match status" value="1"/>
</dbReference>
<dbReference type="InterPro" id="IPR037171">
    <property type="entry name" value="NagB/RpiA_transferase-like"/>
</dbReference>
<dbReference type="AlphaFoldDB" id="A0A4R2EZR9"/>
<dbReference type="PANTHER" id="PTHR36179:SF2">
    <property type="entry name" value="LUD DOMAIN-CONTAINING PROTEIN"/>
    <property type="match status" value="1"/>
</dbReference>
<dbReference type="OrthoDB" id="9809147at2"/>